<evidence type="ECO:0000313" key="3">
    <source>
        <dbReference type="Proteomes" id="UP000824241"/>
    </source>
</evidence>
<evidence type="ECO:0000256" key="1">
    <source>
        <dbReference type="SAM" id="Phobius"/>
    </source>
</evidence>
<feature type="transmembrane region" description="Helical" evidence="1">
    <location>
        <begin position="6"/>
        <end position="24"/>
    </location>
</feature>
<reference evidence="2" key="1">
    <citation type="submission" date="2020-10" db="EMBL/GenBank/DDBJ databases">
        <authorList>
            <person name="Gilroy R."/>
        </authorList>
    </citation>
    <scope>NUCLEOTIDE SEQUENCE</scope>
    <source>
        <strain evidence="2">CHK189-12415</strain>
    </source>
</reference>
<feature type="non-terminal residue" evidence="2">
    <location>
        <position position="1"/>
    </location>
</feature>
<dbReference type="Proteomes" id="UP000824241">
    <property type="component" value="Unassembled WGS sequence"/>
</dbReference>
<organism evidence="2 3">
    <name type="scientific">Candidatus Faecivivens stercoravium</name>
    <dbReference type="NCBI Taxonomy" id="2840803"/>
    <lineage>
        <taxon>Bacteria</taxon>
        <taxon>Bacillati</taxon>
        <taxon>Bacillota</taxon>
        <taxon>Clostridia</taxon>
        <taxon>Eubacteriales</taxon>
        <taxon>Oscillospiraceae</taxon>
        <taxon>Oscillospiraceae incertae sedis</taxon>
        <taxon>Candidatus Faecivivens</taxon>
    </lineage>
</organism>
<protein>
    <submittedName>
        <fullName evidence="2">Uncharacterized protein</fullName>
    </submittedName>
</protein>
<sequence>AFGENRWALGVGALAAALFVLALWDPARVLKKHSRADWRLDGEAPEELKR</sequence>
<keyword evidence="1" id="KW-0812">Transmembrane</keyword>
<keyword evidence="1" id="KW-0472">Membrane</keyword>
<evidence type="ECO:0000313" key="2">
    <source>
        <dbReference type="EMBL" id="HIR61566.1"/>
    </source>
</evidence>
<gene>
    <name evidence="2" type="ORF">IAB37_08345</name>
</gene>
<dbReference type="EMBL" id="DVHA01000272">
    <property type="protein sequence ID" value="HIR61566.1"/>
    <property type="molecule type" value="Genomic_DNA"/>
</dbReference>
<name>A0A9D1J594_9FIRM</name>
<proteinExistence type="predicted"/>
<comment type="caution">
    <text evidence="2">The sequence shown here is derived from an EMBL/GenBank/DDBJ whole genome shotgun (WGS) entry which is preliminary data.</text>
</comment>
<keyword evidence="1" id="KW-1133">Transmembrane helix</keyword>
<reference evidence="2" key="2">
    <citation type="journal article" date="2021" name="PeerJ">
        <title>Extensive microbial diversity within the chicken gut microbiome revealed by metagenomics and culture.</title>
        <authorList>
            <person name="Gilroy R."/>
            <person name="Ravi A."/>
            <person name="Getino M."/>
            <person name="Pursley I."/>
            <person name="Horton D.L."/>
            <person name="Alikhan N.F."/>
            <person name="Baker D."/>
            <person name="Gharbi K."/>
            <person name="Hall N."/>
            <person name="Watson M."/>
            <person name="Adriaenssens E.M."/>
            <person name="Foster-Nyarko E."/>
            <person name="Jarju S."/>
            <person name="Secka A."/>
            <person name="Antonio M."/>
            <person name="Oren A."/>
            <person name="Chaudhuri R.R."/>
            <person name="La Ragione R."/>
            <person name="Hildebrand F."/>
            <person name="Pallen M.J."/>
        </authorList>
    </citation>
    <scope>NUCLEOTIDE SEQUENCE</scope>
    <source>
        <strain evidence="2">CHK189-12415</strain>
    </source>
</reference>
<accession>A0A9D1J594</accession>
<dbReference type="AlphaFoldDB" id="A0A9D1J594"/>